<dbReference type="InterPro" id="IPR015424">
    <property type="entry name" value="PyrdxlP-dep_Trfase"/>
</dbReference>
<dbReference type="GO" id="GO:0032259">
    <property type="term" value="P:methylation"/>
    <property type="evidence" value="ECO:0007669"/>
    <property type="project" value="InterPro"/>
</dbReference>
<keyword evidence="3" id="KW-1185">Reference proteome</keyword>
<reference evidence="2 3" key="1">
    <citation type="submission" date="2015-09" db="EMBL/GenBank/DDBJ databases">
        <title>Host preference determinants of Valsa canker pathogens revealed by comparative genomics.</title>
        <authorList>
            <person name="Yin Z."/>
            <person name="Huang L."/>
        </authorList>
    </citation>
    <scope>NUCLEOTIDE SEQUENCE [LARGE SCALE GENOMIC DNA]</scope>
    <source>
        <strain evidence="2 3">SXYLt</strain>
    </source>
</reference>
<dbReference type="InterPro" id="IPR029063">
    <property type="entry name" value="SAM-dependent_MTases_sf"/>
</dbReference>
<evidence type="ECO:0000313" key="2">
    <source>
        <dbReference type="EMBL" id="ROW01421.1"/>
    </source>
</evidence>
<dbReference type="SUPFAM" id="SSF53335">
    <property type="entry name" value="S-adenosyl-L-methionine-dependent methyltransferases"/>
    <property type="match status" value="1"/>
</dbReference>
<accession>A0A423WDH3</accession>
<dbReference type="InterPro" id="IPR015422">
    <property type="entry name" value="PyrdxlP-dep_Trfase_small"/>
</dbReference>
<dbReference type="AlphaFoldDB" id="A0A423WDH3"/>
<feature type="domain" description="Aminotransferase class V" evidence="1">
    <location>
        <begin position="18"/>
        <end position="384"/>
    </location>
</feature>
<name>A0A423WDH3_9PEZI</name>
<dbReference type="STRING" id="1230097.A0A423WDH3"/>
<dbReference type="OrthoDB" id="420046at2759"/>
<dbReference type="PANTHER" id="PTHR43586:SF21">
    <property type="entry name" value="PYRIDOXAL PHOSPHATE (PLP)-DEPENDENT ASPARTATE AMINOTRANSFERASE SUPERFAMILY"/>
    <property type="match status" value="1"/>
</dbReference>
<dbReference type="InterPro" id="IPR002052">
    <property type="entry name" value="DNA_methylase_N6_adenine_CS"/>
</dbReference>
<evidence type="ECO:0000313" key="3">
    <source>
        <dbReference type="Proteomes" id="UP000285146"/>
    </source>
</evidence>
<comment type="caution">
    <text evidence="2">The sequence shown here is derived from an EMBL/GenBank/DDBJ whole genome shotgun (WGS) entry which is preliminary data.</text>
</comment>
<dbReference type="PROSITE" id="PS00092">
    <property type="entry name" value="N6_MTASE"/>
    <property type="match status" value="1"/>
</dbReference>
<proteinExistence type="predicted"/>
<gene>
    <name evidence="2" type="ORF">VPNG_07574</name>
</gene>
<dbReference type="SUPFAM" id="SSF53383">
    <property type="entry name" value="PLP-dependent transferases"/>
    <property type="match status" value="1"/>
</dbReference>
<evidence type="ECO:0000259" key="1">
    <source>
        <dbReference type="Pfam" id="PF00266"/>
    </source>
</evidence>
<dbReference type="InterPro" id="IPR015421">
    <property type="entry name" value="PyrdxlP-dep_Trfase_major"/>
</dbReference>
<dbReference type="EMBL" id="LKEB01000054">
    <property type="protein sequence ID" value="ROW01421.1"/>
    <property type="molecule type" value="Genomic_DNA"/>
</dbReference>
<dbReference type="Gene3D" id="3.40.640.10">
    <property type="entry name" value="Type I PLP-dependent aspartate aminotransferase-like (Major domain)"/>
    <property type="match status" value="1"/>
</dbReference>
<dbReference type="GO" id="GO:0003676">
    <property type="term" value="F:nucleic acid binding"/>
    <property type="evidence" value="ECO:0007669"/>
    <property type="project" value="InterPro"/>
</dbReference>
<dbReference type="Gene3D" id="3.40.50.150">
    <property type="entry name" value="Vaccinia Virus protein VP39"/>
    <property type="match status" value="1"/>
</dbReference>
<dbReference type="FunFam" id="3.40.50.150:FF:000274">
    <property type="entry name" value="ERF1 methyltransferase catalytic subunit MTQ2"/>
    <property type="match status" value="1"/>
</dbReference>
<dbReference type="InterPro" id="IPR000192">
    <property type="entry name" value="Aminotrans_V_dom"/>
</dbReference>
<organism evidence="2 3">
    <name type="scientific">Cytospora leucostoma</name>
    <dbReference type="NCBI Taxonomy" id="1230097"/>
    <lineage>
        <taxon>Eukaryota</taxon>
        <taxon>Fungi</taxon>
        <taxon>Dikarya</taxon>
        <taxon>Ascomycota</taxon>
        <taxon>Pezizomycotina</taxon>
        <taxon>Sordariomycetes</taxon>
        <taxon>Sordariomycetidae</taxon>
        <taxon>Diaporthales</taxon>
        <taxon>Cytosporaceae</taxon>
        <taxon>Cytospora</taxon>
    </lineage>
</organism>
<dbReference type="InParanoid" id="A0A423WDH3"/>
<sequence length="670" mass="73025">MDMQSIRANFPALGQDQVYFDNAGGSQVLGSVVDSIRDYLLNSNVQVGATYDVAKKSTSRYEEGYEATAKYINASRDEIVLGASTTQLFRNLSATFQFQPGDQVILSGIDHEANVSSWTDLAIRQQLVVKWWRPASTDEPKLLAADLEPLLSPRTRLVACTHASNVLGTIHDIKTIAATVHAACPTALVCVDGVAYAPHRRVDVKDLGVDIYAFSWYKVYGPHISVLYAGAETAQRQMSTLGHFFNPRATLENKIGLAGASYELVSGIPAVTAYLEGVDREGLVTHEEQLQGTLLAYLNGRDDVTVHGERSADGKVRVPTVSFWVKGFGPRRLVETIEKKSRFGLKWGTFYSNRLVNHFLGLGEEGVVRVSLVHYNTVDEVKAFIAVLDEVLSRKELASQDHTTSTPWLSAMLPTPDTSHVSYSRVYEPAEDSFLLLDTLSSASETAFLQQRFHSPSTPPPLVVEVGTGSGVVIGFINAQAQNIFGARDVLTLGIDVNGFACSATADTVRKAAAENPDSHGRFLGAARGDLLAPLREREVDVLVFNPPYVPTDELPVQDDARLAVVGDDDAGMGASARFDRDSYLLSLSYAGGKDGMEITDRLIEALPTTLSRRGCAYILLCAGNNPDEVKARIEAFGPEWRVLTVGDSGKQAGWEKLQIIRIWRDNAAV</sequence>
<dbReference type="Proteomes" id="UP000285146">
    <property type="component" value="Unassembled WGS sequence"/>
</dbReference>
<dbReference type="PANTHER" id="PTHR43586">
    <property type="entry name" value="CYSTEINE DESULFURASE"/>
    <property type="match status" value="1"/>
</dbReference>
<dbReference type="Pfam" id="PF00266">
    <property type="entry name" value="Aminotran_5"/>
    <property type="match status" value="1"/>
</dbReference>
<protein>
    <recommendedName>
        <fullName evidence="1">Aminotransferase class V domain-containing protein</fullName>
    </recommendedName>
</protein>
<dbReference type="GO" id="GO:0008168">
    <property type="term" value="F:methyltransferase activity"/>
    <property type="evidence" value="ECO:0007669"/>
    <property type="project" value="InterPro"/>
</dbReference>
<dbReference type="Gene3D" id="3.90.1150.10">
    <property type="entry name" value="Aspartate Aminotransferase, domain 1"/>
    <property type="match status" value="1"/>
</dbReference>